<feature type="domain" description="Ig-like" evidence="1">
    <location>
        <begin position="18"/>
        <end position="102"/>
    </location>
</feature>
<dbReference type="InterPro" id="IPR013106">
    <property type="entry name" value="Ig_V-set"/>
</dbReference>
<dbReference type="OrthoDB" id="6103117at2759"/>
<dbReference type="InterPro" id="IPR036179">
    <property type="entry name" value="Ig-like_dom_sf"/>
</dbReference>
<dbReference type="InterPro" id="IPR007110">
    <property type="entry name" value="Ig-like_dom"/>
</dbReference>
<reference evidence="2 3" key="1">
    <citation type="submission" date="2019-09" db="EMBL/GenBank/DDBJ databases">
        <title>Bird 10,000 Genomes (B10K) Project - Family phase.</title>
        <authorList>
            <person name="Zhang G."/>
        </authorList>
    </citation>
    <scope>NUCLEOTIDE SEQUENCE [LARGE SCALE GENOMIC DNA]</scope>
    <source>
        <strain evidence="2">B10K-DU-001-57</strain>
        <tissue evidence="2">Muscle</tissue>
    </source>
</reference>
<feature type="non-terminal residue" evidence="2">
    <location>
        <position position="1"/>
    </location>
</feature>
<dbReference type="EMBL" id="VXAA01001889">
    <property type="protein sequence ID" value="NXI64594.1"/>
    <property type="molecule type" value="Genomic_DNA"/>
</dbReference>
<dbReference type="Proteomes" id="UP000567872">
    <property type="component" value="Unassembled WGS sequence"/>
</dbReference>
<sequence length="195" mass="21276">CCIPTLSSRAGAAAAAGPWIQQSHGQLRLHPGEVAELSCNTSNSTWGVNWYREKPDGSLAWIYRSSKYSTAKGKYSGAMRAQGLFSLNISAVQQEDTGFYYCSPSILYPSFGDRTRLVVTDATEPKLSILVPVDVEERGQPLDVVPLLCHLYDLPAGWDTIRWHHGGDTPVVAAAVAEHGVLSAWSLTWVSAEQR</sequence>
<evidence type="ECO:0000259" key="1">
    <source>
        <dbReference type="PROSITE" id="PS50835"/>
    </source>
</evidence>
<feature type="non-terminal residue" evidence="2">
    <location>
        <position position="195"/>
    </location>
</feature>
<accession>A0A7K9UUX8</accession>
<dbReference type="InterPro" id="IPR013783">
    <property type="entry name" value="Ig-like_fold"/>
</dbReference>
<dbReference type="PROSITE" id="PS50835">
    <property type="entry name" value="IG_LIKE"/>
    <property type="match status" value="1"/>
</dbReference>
<dbReference type="SMART" id="SM00409">
    <property type="entry name" value="IG"/>
    <property type="match status" value="1"/>
</dbReference>
<dbReference type="SUPFAM" id="SSF48726">
    <property type="entry name" value="Immunoglobulin"/>
    <property type="match status" value="1"/>
</dbReference>
<dbReference type="Gene3D" id="2.60.40.10">
    <property type="entry name" value="Immunoglobulins"/>
    <property type="match status" value="1"/>
</dbReference>
<gene>
    <name evidence="2" type="primary">Kv5ad</name>
    <name evidence="2" type="ORF">ANSSEM_R15796</name>
</gene>
<comment type="caution">
    <text evidence="2">The sequence shown here is derived from an EMBL/GenBank/DDBJ whole genome shotgun (WGS) entry which is preliminary data.</text>
</comment>
<dbReference type="InterPro" id="IPR003599">
    <property type="entry name" value="Ig_sub"/>
</dbReference>
<evidence type="ECO:0000313" key="2">
    <source>
        <dbReference type="EMBL" id="NXI64594.1"/>
    </source>
</evidence>
<evidence type="ECO:0000313" key="3">
    <source>
        <dbReference type="Proteomes" id="UP000567872"/>
    </source>
</evidence>
<proteinExistence type="predicted"/>
<name>A0A7K9UUX8_ANSSE</name>
<dbReference type="SMART" id="SM00406">
    <property type="entry name" value="IGv"/>
    <property type="match status" value="1"/>
</dbReference>
<dbReference type="PANTHER" id="PTHR23267">
    <property type="entry name" value="IMMUNOGLOBULIN LIGHT CHAIN"/>
    <property type="match status" value="1"/>
</dbReference>
<organism evidence="2 3">
    <name type="scientific">Anseranas semipalmata</name>
    <name type="common">Magpie goose</name>
    <name type="synonym">Anas semipalmata</name>
    <dbReference type="NCBI Taxonomy" id="8851"/>
    <lineage>
        <taxon>Eukaryota</taxon>
        <taxon>Metazoa</taxon>
        <taxon>Chordata</taxon>
        <taxon>Craniata</taxon>
        <taxon>Vertebrata</taxon>
        <taxon>Euteleostomi</taxon>
        <taxon>Archelosauria</taxon>
        <taxon>Archosauria</taxon>
        <taxon>Dinosauria</taxon>
        <taxon>Saurischia</taxon>
        <taxon>Theropoda</taxon>
        <taxon>Coelurosauria</taxon>
        <taxon>Aves</taxon>
        <taxon>Neognathae</taxon>
        <taxon>Galloanserae</taxon>
        <taxon>Anseriformes</taxon>
        <taxon>Anseranatidae</taxon>
        <taxon>Anseranas</taxon>
    </lineage>
</organism>
<dbReference type="AlphaFoldDB" id="A0A7K9UUX8"/>
<protein>
    <submittedName>
        <fullName evidence="2">KV5AD protein</fullName>
    </submittedName>
</protein>
<keyword evidence="3" id="KW-1185">Reference proteome</keyword>
<dbReference type="CDD" id="cd00099">
    <property type="entry name" value="IgV"/>
    <property type="match status" value="1"/>
</dbReference>
<dbReference type="InterPro" id="IPR050150">
    <property type="entry name" value="IgV_Light_Chain"/>
</dbReference>
<dbReference type="Pfam" id="PF07686">
    <property type="entry name" value="V-set"/>
    <property type="match status" value="1"/>
</dbReference>